<dbReference type="AlphaFoldDB" id="A0A3P8CMP5"/>
<sequence length="66" mass="7512">MLNRNATRKRSTRVEFITAAESTKPDLAKLKKVRKRVTSLDNSAGVCGRAGPLIKRQRVIIRRYSK</sequence>
<name>A0A3P8CMP5_9TREM</name>
<protein>
    <submittedName>
        <fullName evidence="1">Uncharacterized protein</fullName>
    </submittedName>
</protein>
<evidence type="ECO:0000313" key="2">
    <source>
        <dbReference type="Proteomes" id="UP000277204"/>
    </source>
</evidence>
<gene>
    <name evidence="1" type="ORF">SMRZ_LOCUS9325</name>
</gene>
<reference evidence="1 2" key="1">
    <citation type="submission" date="2018-11" db="EMBL/GenBank/DDBJ databases">
        <authorList>
            <consortium name="Pathogen Informatics"/>
        </authorList>
    </citation>
    <scope>NUCLEOTIDE SEQUENCE [LARGE SCALE GENOMIC DNA]</scope>
    <source>
        <strain evidence="1 2">Zambia</strain>
    </source>
</reference>
<accession>A0A3P8CMP5</accession>
<evidence type="ECO:0000313" key="1">
    <source>
        <dbReference type="EMBL" id="VDO85835.1"/>
    </source>
</evidence>
<keyword evidence="2" id="KW-1185">Reference proteome</keyword>
<organism evidence="1 2">
    <name type="scientific">Schistosoma margrebowiei</name>
    <dbReference type="NCBI Taxonomy" id="48269"/>
    <lineage>
        <taxon>Eukaryota</taxon>
        <taxon>Metazoa</taxon>
        <taxon>Spiralia</taxon>
        <taxon>Lophotrochozoa</taxon>
        <taxon>Platyhelminthes</taxon>
        <taxon>Trematoda</taxon>
        <taxon>Digenea</taxon>
        <taxon>Strigeidida</taxon>
        <taxon>Schistosomatoidea</taxon>
        <taxon>Schistosomatidae</taxon>
        <taxon>Schistosoma</taxon>
    </lineage>
</organism>
<dbReference type="Proteomes" id="UP000277204">
    <property type="component" value="Unassembled WGS sequence"/>
</dbReference>
<dbReference type="EMBL" id="UZAI01004363">
    <property type="protein sequence ID" value="VDO85835.1"/>
    <property type="molecule type" value="Genomic_DNA"/>
</dbReference>
<proteinExistence type="predicted"/>